<evidence type="ECO:0000256" key="2">
    <source>
        <dbReference type="ARBA" id="ARBA00023015"/>
    </source>
</evidence>
<evidence type="ECO:0000313" key="7">
    <source>
        <dbReference type="Proteomes" id="UP001055286"/>
    </source>
</evidence>
<reference evidence="6" key="1">
    <citation type="journal article" date="2016" name="Front. Microbiol.">
        <title>Genome Sequence of the Piezophilic, Mesophilic Sulfate-Reducing Bacterium Desulfovibrio indicus J2T.</title>
        <authorList>
            <person name="Cao J."/>
            <person name="Maignien L."/>
            <person name="Shao Z."/>
            <person name="Alain K."/>
            <person name="Jebbar M."/>
        </authorList>
    </citation>
    <scope>NUCLEOTIDE SEQUENCE</scope>
    <source>
        <strain evidence="6">JCM 32048</strain>
    </source>
</reference>
<dbReference type="SUPFAM" id="SSF53850">
    <property type="entry name" value="Periplasmic binding protein-like II"/>
    <property type="match status" value="1"/>
</dbReference>
<keyword evidence="2" id="KW-0805">Transcription regulation</keyword>
<dbReference type="EMBL" id="BPQJ01000004">
    <property type="protein sequence ID" value="GJD60930.1"/>
    <property type="molecule type" value="Genomic_DNA"/>
</dbReference>
<comment type="caution">
    <text evidence="6">The sequence shown here is derived from an EMBL/GenBank/DDBJ whole genome shotgun (WGS) entry which is preliminary data.</text>
</comment>
<dbReference type="RefSeq" id="WP_238189979.1">
    <property type="nucleotide sequence ID" value="NZ_BPQJ01000004.1"/>
</dbReference>
<feature type="domain" description="HTH lysR-type" evidence="5">
    <location>
        <begin position="1"/>
        <end position="61"/>
    </location>
</feature>
<proteinExistence type="inferred from homology"/>
<evidence type="ECO:0000256" key="1">
    <source>
        <dbReference type="ARBA" id="ARBA00009437"/>
    </source>
</evidence>
<dbReference type="CDD" id="cd08474">
    <property type="entry name" value="PBP2_CrgA_like_5"/>
    <property type="match status" value="1"/>
</dbReference>
<dbReference type="InterPro" id="IPR036388">
    <property type="entry name" value="WH-like_DNA-bd_sf"/>
</dbReference>
<keyword evidence="7" id="KW-1185">Reference proteome</keyword>
<dbReference type="InterPro" id="IPR005119">
    <property type="entry name" value="LysR_subst-bd"/>
</dbReference>
<evidence type="ECO:0000256" key="4">
    <source>
        <dbReference type="ARBA" id="ARBA00023163"/>
    </source>
</evidence>
<name>A0AA37H8V4_9HYPH</name>
<reference evidence="6" key="2">
    <citation type="submission" date="2021-08" db="EMBL/GenBank/DDBJ databases">
        <authorList>
            <person name="Tani A."/>
            <person name="Ola A."/>
            <person name="Ogura Y."/>
            <person name="Katsura K."/>
            <person name="Hayashi T."/>
        </authorList>
    </citation>
    <scope>NUCLEOTIDE SEQUENCE</scope>
    <source>
        <strain evidence="6">JCM 32048</strain>
    </source>
</reference>
<dbReference type="FunFam" id="1.10.10.10:FF:000001">
    <property type="entry name" value="LysR family transcriptional regulator"/>
    <property type="match status" value="1"/>
</dbReference>
<keyword evidence="4" id="KW-0804">Transcription</keyword>
<dbReference type="InterPro" id="IPR000847">
    <property type="entry name" value="LysR_HTH_N"/>
</dbReference>
<dbReference type="SUPFAM" id="SSF46785">
    <property type="entry name" value="Winged helix' DNA-binding domain"/>
    <property type="match status" value="1"/>
</dbReference>
<dbReference type="Gene3D" id="3.40.190.290">
    <property type="match status" value="1"/>
</dbReference>
<dbReference type="PANTHER" id="PTHR30537:SF1">
    <property type="entry name" value="HTH-TYPE TRANSCRIPTIONAL REGULATOR PGRR"/>
    <property type="match status" value="1"/>
</dbReference>
<dbReference type="GO" id="GO:0006351">
    <property type="term" value="P:DNA-templated transcription"/>
    <property type="evidence" value="ECO:0007669"/>
    <property type="project" value="TreeGrafter"/>
</dbReference>
<dbReference type="GO" id="GO:0003700">
    <property type="term" value="F:DNA-binding transcription factor activity"/>
    <property type="evidence" value="ECO:0007669"/>
    <property type="project" value="InterPro"/>
</dbReference>
<dbReference type="Pfam" id="PF03466">
    <property type="entry name" value="LysR_substrate"/>
    <property type="match status" value="1"/>
</dbReference>
<accession>A0AA37H8V4</accession>
<sequence>MRRGTLDDLAAFAAVAKARSFTRAAAELGLSPSALSHAMRGLEIQLGVRLLARTTRSVAPTPAGERLLRSLDPALAEVARGLAGLAEWRGAPSGSLRVTTFLAAARSVLDPALPRFLLDHPAVSVEVVIDDRLTDIVAGGFDAGIRFGEAVERDMLAVRVGPDLRTVVVGTPGYFAQRPAPESPADLEAHDCINYRLAGGGLLPWEFAQGGRELRVRPGGRLVVNDGVMAGAALRAGVGLGYMLEQDVAEDVAAGRLVQVLDAWCLPFPGYHLYHPARQVTPALRALIDALRWRG</sequence>
<dbReference type="Proteomes" id="UP001055286">
    <property type="component" value="Unassembled WGS sequence"/>
</dbReference>
<protein>
    <submittedName>
        <fullName evidence="6">HTH-type transcriptional regulator PgrR</fullName>
    </submittedName>
</protein>
<organism evidence="6 7">
    <name type="scientific">Methylobacterium frigidaeris</name>
    <dbReference type="NCBI Taxonomy" id="2038277"/>
    <lineage>
        <taxon>Bacteria</taxon>
        <taxon>Pseudomonadati</taxon>
        <taxon>Pseudomonadota</taxon>
        <taxon>Alphaproteobacteria</taxon>
        <taxon>Hyphomicrobiales</taxon>
        <taxon>Methylobacteriaceae</taxon>
        <taxon>Methylobacterium</taxon>
    </lineage>
</organism>
<gene>
    <name evidence="6" type="primary">pgrR_1</name>
    <name evidence="6" type="ORF">MPEAHAMD_1070</name>
</gene>
<dbReference type="Pfam" id="PF00126">
    <property type="entry name" value="HTH_1"/>
    <property type="match status" value="1"/>
</dbReference>
<dbReference type="PROSITE" id="PS50931">
    <property type="entry name" value="HTH_LYSR"/>
    <property type="match status" value="1"/>
</dbReference>
<comment type="similarity">
    <text evidence="1">Belongs to the LysR transcriptional regulatory family.</text>
</comment>
<dbReference type="GO" id="GO:0043565">
    <property type="term" value="F:sequence-specific DNA binding"/>
    <property type="evidence" value="ECO:0007669"/>
    <property type="project" value="TreeGrafter"/>
</dbReference>
<dbReference type="InterPro" id="IPR058163">
    <property type="entry name" value="LysR-type_TF_proteobact-type"/>
</dbReference>
<dbReference type="AlphaFoldDB" id="A0AA37H8V4"/>
<evidence type="ECO:0000313" key="6">
    <source>
        <dbReference type="EMBL" id="GJD60930.1"/>
    </source>
</evidence>
<dbReference type="PANTHER" id="PTHR30537">
    <property type="entry name" value="HTH-TYPE TRANSCRIPTIONAL REGULATOR"/>
    <property type="match status" value="1"/>
</dbReference>
<evidence type="ECO:0000259" key="5">
    <source>
        <dbReference type="PROSITE" id="PS50931"/>
    </source>
</evidence>
<dbReference type="PRINTS" id="PR00039">
    <property type="entry name" value="HTHLYSR"/>
</dbReference>
<keyword evidence="3" id="KW-0238">DNA-binding</keyword>
<evidence type="ECO:0000256" key="3">
    <source>
        <dbReference type="ARBA" id="ARBA00023125"/>
    </source>
</evidence>
<dbReference type="InterPro" id="IPR036390">
    <property type="entry name" value="WH_DNA-bd_sf"/>
</dbReference>
<dbReference type="Gene3D" id="1.10.10.10">
    <property type="entry name" value="Winged helix-like DNA-binding domain superfamily/Winged helix DNA-binding domain"/>
    <property type="match status" value="1"/>
</dbReference>